<dbReference type="EMBL" id="GG663374">
    <property type="protein sequence ID" value="EEH04131.1"/>
    <property type="molecule type" value="Genomic_DNA"/>
</dbReference>
<sequence length="205" mass="22615">MSQSPGFEAPTPSTSWLAVEPLSPAQPACRTGVAGVRNGVTTKSRRVCINPTDVKMCPPVSCVDACIFPPQIRRLALAVEKLARGRIVAMIEPQDSSFDRRLDVEACARLMVVNILGLTLRNPSPRTQVETTASRDMPVLHLWKWKGKETACEQGNWQLDCIAVDALEARPGLEPASPTRNPNREIGPIDEHLNVPSEKENRDEW</sequence>
<evidence type="ECO:0000256" key="1">
    <source>
        <dbReference type="SAM" id="MobiDB-lite"/>
    </source>
</evidence>
<evidence type="ECO:0000313" key="3">
    <source>
        <dbReference type="Proteomes" id="UP000001631"/>
    </source>
</evidence>
<dbReference type="AlphaFoldDB" id="C0NW26"/>
<organism evidence="2 3">
    <name type="scientific">Ajellomyces capsulatus (strain G186AR / H82 / ATCC MYA-2454 / RMSCC 2432)</name>
    <name type="common">Darling's disease fungus</name>
    <name type="synonym">Histoplasma capsulatum</name>
    <dbReference type="NCBI Taxonomy" id="447093"/>
    <lineage>
        <taxon>Eukaryota</taxon>
        <taxon>Fungi</taxon>
        <taxon>Dikarya</taxon>
        <taxon>Ascomycota</taxon>
        <taxon>Pezizomycotina</taxon>
        <taxon>Eurotiomycetes</taxon>
        <taxon>Eurotiomycetidae</taxon>
        <taxon>Onygenales</taxon>
        <taxon>Ajellomycetaceae</taxon>
        <taxon>Histoplasma</taxon>
    </lineage>
</organism>
<name>C0NW26_AJECG</name>
<dbReference type="RefSeq" id="XP_045284612.1">
    <property type="nucleotide sequence ID" value="XM_045434405.1"/>
</dbReference>
<dbReference type="HOGENOM" id="CLU_1337178_0_0_1"/>
<dbReference type="Proteomes" id="UP000001631">
    <property type="component" value="Unassembled WGS sequence"/>
</dbReference>
<protein>
    <submittedName>
        <fullName evidence="2">Uncharacterized protein</fullName>
    </submittedName>
</protein>
<dbReference type="InParanoid" id="C0NW26"/>
<gene>
    <name evidence="2" type="ORF">HCBG_07356</name>
</gene>
<proteinExistence type="predicted"/>
<accession>C0NW26</accession>
<evidence type="ECO:0000313" key="2">
    <source>
        <dbReference type="EMBL" id="EEH04131.1"/>
    </source>
</evidence>
<feature type="region of interest" description="Disordered" evidence="1">
    <location>
        <begin position="172"/>
        <end position="205"/>
    </location>
</feature>
<reference evidence="2" key="1">
    <citation type="submission" date="2009-02" db="EMBL/GenBank/DDBJ databases">
        <title>The Genome Sequence of Ajellomyces capsulatus strain G186AR.</title>
        <authorList>
            <consortium name="The Broad Institute Genome Sequencing Platform"/>
            <person name="Champion M."/>
            <person name="Cuomo C."/>
            <person name="Ma L.-J."/>
            <person name="Henn M.R."/>
            <person name="Sil A."/>
            <person name="Goldman B."/>
            <person name="Young S.K."/>
            <person name="Kodira C.D."/>
            <person name="Zeng Q."/>
            <person name="Koehrsen M."/>
            <person name="Alvarado L."/>
            <person name="Berlin A."/>
            <person name="Borenstein D."/>
            <person name="Chen Z."/>
            <person name="Engels R."/>
            <person name="Freedman E."/>
            <person name="Gellesch M."/>
            <person name="Goldberg J."/>
            <person name="Griggs A."/>
            <person name="Gujja S."/>
            <person name="Heiman D."/>
            <person name="Hepburn T."/>
            <person name="Howarth C."/>
            <person name="Jen D."/>
            <person name="Larson L."/>
            <person name="Lewis B."/>
            <person name="Mehta T."/>
            <person name="Park D."/>
            <person name="Pearson M."/>
            <person name="Roberts A."/>
            <person name="Saif S."/>
            <person name="Shea T."/>
            <person name="Shenoy N."/>
            <person name="Sisk P."/>
            <person name="Stolte C."/>
            <person name="Sykes S."/>
            <person name="Walk T."/>
            <person name="White J."/>
            <person name="Yandava C."/>
            <person name="Klein B."/>
            <person name="McEwen J.G."/>
            <person name="Puccia R."/>
            <person name="Goldman G.H."/>
            <person name="Felipe M.S."/>
            <person name="Nino-Vega G."/>
            <person name="San-Blas G."/>
            <person name="Taylor J."/>
            <person name="Mendoza L."/>
            <person name="Galagan J."/>
            <person name="Nusbaum C."/>
            <person name="Birren B."/>
        </authorList>
    </citation>
    <scope>NUCLEOTIDE SEQUENCE</scope>
    <source>
        <strain evidence="2">G186AR</strain>
    </source>
</reference>
<dbReference type="GeneID" id="69040372"/>
<keyword evidence="3" id="KW-1185">Reference proteome</keyword>
<feature type="compositionally biased region" description="Basic and acidic residues" evidence="1">
    <location>
        <begin position="187"/>
        <end position="205"/>
    </location>
</feature>